<keyword evidence="5" id="KW-1185">Reference proteome</keyword>
<evidence type="ECO:0000256" key="1">
    <source>
        <dbReference type="ARBA" id="ARBA00022679"/>
    </source>
</evidence>
<dbReference type="InterPro" id="IPR011990">
    <property type="entry name" value="TPR-like_helical_dom_sf"/>
</dbReference>
<feature type="repeat" description="TPR" evidence="2">
    <location>
        <begin position="240"/>
        <end position="273"/>
    </location>
</feature>
<gene>
    <name evidence="4" type="ORF">RS24_00062</name>
</gene>
<dbReference type="Pfam" id="PF13174">
    <property type="entry name" value="TPR_6"/>
    <property type="match status" value="1"/>
</dbReference>
<dbReference type="InterPro" id="IPR019734">
    <property type="entry name" value="TPR_rpt"/>
</dbReference>
<dbReference type="PANTHER" id="PTHR12788:SF10">
    <property type="entry name" value="PROTEIN-TYROSINE SULFOTRANSFERASE"/>
    <property type="match status" value="1"/>
</dbReference>
<dbReference type="SUPFAM" id="SSF52540">
    <property type="entry name" value="P-loop containing nucleoside triphosphate hydrolases"/>
    <property type="match status" value="1"/>
</dbReference>
<dbReference type="InterPro" id="IPR026634">
    <property type="entry name" value="TPST-like"/>
</dbReference>
<proteinExistence type="predicted"/>
<dbReference type="PATRIC" id="fig|1397666.3.peg.54"/>
<dbReference type="GO" id="GO:0008476">
    <property type="term" value="F:protein-tyrosine sulfotransferase activity"/>
    <property type="evidence" value="ECO:0007669"/>
    <property type="project" value="InterPro"/>
</dbReference>
<evidence type="ECO:0000313" key="4">
    <source>
        <dbReference type="EMBL" id="ERL47144.1"/>
    </source>
</evidence>
<dbReference type="SMART" id="SM00028">
    <property type="entry name" value="TPR"/>
    <property type="match status" value="6"/>
</dbReference>
<dbReference type="PANTHER" id="PTHR12788">
    <property type="entry name" value="PROTEIN-TYROSINE SULFOTRANSFERASE 2"/>
    <property type="match status" value="1"/>
</dbReference>
<dbReference type="PROSITE" id="PS50005">
    <property type="entry name" value="TPR"/>
    <property type="match status" value="2"/>
</dbReference>
<reference evidence="4 5" key="1">
    <citation type="journal article" date="2014" name="FEMS Microbiol. Ecol.">
        <title>Genomic differentiation among two strains of the PS1 clade isolated from geographically separated marine habitats.</title>
        <authorList>
            <person name="Jimenez-Infante F."/>
            <person name="Ngugi D.K."/>
            <person name="Alam I."/>
            <person name="Rashid M."/>
            <person name="Baalawi W."/>
            <person name="Kamau A.A."/>
            <person name="Bajic V.B."/>
            <person name="Stingl U."/>
        </authorList>
    </citation>
    <scope>NUCLEOTIDE SEQUENCE [LARGE SCALE GENOMIC DNA]</scope>
    <source>
        <strain evidence="4 5">RS24</strain>
    </source>
</reference>
<dbReference type="STRING" id="1397666.RS24_00062"/>
<keyword evidence="1" id="KW-0808">Transferase</keyword>
<dbReference type="SUPFAM" id="SSF48452">
    <property type="entry name" value="TPR-like"/>
    <property type="match status" value="1"/>
</dbReference>
<dbReference type="Pfam" id="PF23914">
    <property type="entry name" value="TPR_CcmH_CycH"/>
    <property type="match status" value="1"/>
</dbReference>
<comment type="caution">
    <text evidence="4">The sequence shown here is derived from an EMBL/GenBank/DDBJ whole genome shotgun (WGS) entry which is preliminary data.</text>
</comment>
<dbReference type="Proteomes" id="UP000016762">
    <property type="component" value="Unassembled WGS sequence"/>
</dbReference>
<dbReference type="AlphaFoldDB" id="U2WC58"/>
<sequence length="670" mass="75865">MNDLGLVIKEASQAVKAHNFTHALDLLTQNLDQDPNHTDSLYLAAVCSRYMQSYDRAQDYLNQLLKLAPDMGRVYQELGHLKRATGDIETAIAQYRHACERNPGLLASWQVLFEFYKYQNNTNAANHVKEKIDRLNALPPALLHVTQILHEGRLAEAEELCRKFLQQNPKNTEGMSLLAEIASRLGYLGDAEFLLESAVAFNPEDAELRLSYMLLLRKKQDFAASIEQAKILCERFPDNLTYKAQMAIEKMQNGDYEQAIDIFDSVLAIAPKDPNTLTSKAHALKTFGNNEAAIQNYQAAYVSKPDHGEAYFSLANLKTYTFTPQEVALMEAQINRPELPQKDRAYFHFAMAHAYEKEKRFEDSIHHLKQGNLIKRQQSSYSSKRMTQEIDAHIDICSTSFFETHAAGGCDAPDPIFIVGLPRAGSTLIEQILASHSQVDGTLELPNILTLAQSLRGQERLSGIGNYPEVLKTLSPEKRLEMGEAYINDTQMHRSGAPYFTDKMPNNFRHIGLIHLILPTAKIIDARRAPLDCCFSAFKQLFAQGQEFSYGLEELGTYYRDYVRLMAHWDDVLPGKVLRVQHEDVIDDLEGQVHRILEYLNLPFEEQCISFHENRRSVRTASSEQVRKPINTDGVGKWKAYAKDLQPLAQALGDDLISPEDLSLILSERA</sequence>
<dbReference type="OrthoDB" id="9800698at2"/>
<feature type="domain" description="Cytochrome c-type biogenesis protein H TPR" evidence="3">
    <location>
        <begin position="162"/>
        <end position="274"/>
    </location>
</feature>
<dbReference type="InterPro" id="IPR056413">
    <property type="entry name" value="TPR_CcmH_CycH"/>
</dbReference>
<keyword evidence="2" id="KW-0802">TPR repeat</keyword>
<dbReference type="RefSeq" id="WP_021776163.1">
    <property type="nucleotide sequence ID" value="NZ_AWXE01000001.1"/>
</dbReference>
<evidence type="ECO:0000256" key="2">
    <source>
        <dbReference type="PROSITE-ProRule" id="PRU00339"/>
    </source>
</evidence>
<organism evidence="4 5">
    <name type="scientific">Candidatus Micropelagius thuwalensis</name>
    <dbReference type="NCBI Taxonomy" id="1397666"/>
    <lineage>
        <taxon>Bacteria</taxon>
        <taxon>Pseudomonadati</taxon>
        <taxon>Pseudomonadota</taxon>
        <taxon>Alphaproteobacteria</taxon>
        <taxon>PS1 clade</taxon>
        <taxon>Candidatus Micropelagius</taxon>
    </lineage>
</organism>
<dbReference type="Pfam" id="PF13181">
    <property type="entry name" value="TPR_8"/>
    <property type="match status" value="1"/>
</dbReference>
<dbReference type="eggNOG" id="COG0457">
    <property type="taxonomic scope" value="Bacteria"/>
</dbReference>
<name>U2WC58_9PROT</name>
<dbReference type="Gene3D" id="1.25.40.10">
    <property type="entry name" value="Tetratricopeptide repeat domain"/>
    <property type="match status" value="1"/>
</dbReference>
<evidence type="ECO:0000313" key="5">
    <source>
        <dbReference type="Proteomes" id="UP000016762"/>
    </source>
</evidence>
<feature type="repeat" description="TPR" evidence="2">
    <location>
        <begin position="72"/>
        <end position="105"/>
    </location>
</feature>
<dbReference type="Gene3D" id="3.40.50.300">
    <property type="entry name" value="P-loop containing nucleotide triphosphate hydrolases"/>
    <property type="match status" value="1"/>
</dbReference>
<protein>
    <recommendedName>
        <fullName evidence="3">Cytochrome c-type biogenesis protein H TPR domain-containing protein</fullName>
    </recommendedName>
</protein>
<dbReference type="InterPro" id="IPR027417">
    <property type="entry name" value="P-loop_NTPase"/>
</dbReference>
<accession>U2WC58</accession>
<evidence type="ECO:0000259" key="3">
    <source>
        <dbReference type="Pfam" id="PF23914"/>
    </source>
</evidence>
<dbReference type="Pfam" id="PF13469">
    <property type="entry name" value="Sulfotransfer_3"/>
    <property type="match status" value="1"/>
</dbReference>
<dbReference type="EMBL" id="AWXE01000001">
    <property type="protein sequence ID" value="ERL47144.1"/>
    <property type="molecule type" value="Genomic_DNA"/>
</dbReference>